<dbReference type="Gene3D" id="3.40.50.2020">
    <property type="match status" value="1"/>
</dbReference>
<evidence type="ECO:0008006" key="4">
    <source>
        <dbReference type="Google" id="ProtNLM"/>
    </source>
</evidence>
<organism evidence="2 3">
    <name type="scientific">Ferroacidibacillus organovorans</name>
    <dbReference type="NCBI Taxonomy" id="1765683"/>
    <lineage>
        <taxon>Bacteria</taxon>
        <taxon>Bacillati</taxon>
        <taxon>Bacillota</taxon>
        <taxon>Bacilli</taxon>
        <taxon>Bacillales</taxon>
        <taxon>Alicyclobacillaceae</taxon>
        <taxon>Ferroacidibacillus</taxon>
    </lineage>
</organism>
<dbReference type="Proteomes" id="UP000053557">
    <property type="component" value="Unassembled WGS sequence"/>
</dbReference>
<gene>
    <name evidence="2" type="ORF">ATW55_13215</name>
</gene>
<comment type="similarity">
    <text evidence="1">Belongs to the ComF/GntX family.</text>
</comment>
<dbReference type="InterPro" id="IPR029057">
    <property type="entry name" value="PRTase-like"/>
</dbReference>
<comment type="caution">
    <text evidence="2">The sequence shown here is derived from an EMBL/GenBank/DDBJ whole genome shotgun (WGS) entry which is preliminary data.</text>
</comment>
<keyword evidence="3" id="KW-1185">Reference proteome</keyword>
<accession>A0A124IVY4</accession>
<dbReference type="InterPro" id="IPR000836">
    <property type="entry name" value="PRTase_dom"/>
</dbReference>
<dbReference type="PANTHER" id="PTHR47505:SF1">
    <property type="entry name" value="DNA UTILIZATION PROTEIN YHGH"/>
    <property type="match status" value="1"/>
</dbReference>
<dbReference type="CDD" id="cd06223">
    <property type="entry name" value="PRTases_typeI"/>
    <property type="match status" value="1"/>
</dbReference>
<dbReference type="EMBL" id="LPVJ01000038">
    <property type="protein sequence ID" value="KUO95704.1"/>
    <property type="molecule type" value="Genomic_DNA"/>
</dbReference>
<dbReference type="SUPFAM" id="SSF53271">
    <property type="entry name" value="PRTase-like"/>
    <property type="match status" value="1"/>
</dbReference>
<evidence type="ECO:0000313" key="3">
    <source>
        <dbReference type="Proteomes" id="UP000053557"/>
    </source>
</evidence>
<name>A0A124IVY4_9BACL</name>
<dbReference type="AlphaFoldDB" id="A0A124IVY4"/>
<sequence length="251" mass="28570">MRRAFRRKYLTLRLKRMTITLLYPTAATCPRCEKRFRHVPLDVAAPRLCIDCNRDVELLISGICAVCGRKTAHAMCQECAKGVHSFFVARAYASYDGTTEHLIKALKYQEDLRVLPILQSWICEAYAAHYGYRDTIALVPVPMSIEKEQSRGFNLSFELARAVARRFRLPIIEPLERVAQDKSQTVMHGRERRSAMEHVFRCADDARSLVCRHPYLLIVDDVLTTGGTADACARRLFEVGAHSVEVLTIAR</sequence>
<protein>
    <recommendedName>
        <fullName evidence="4">Phosphoribosyltransferase domain-containing protein</fullName>
    </recommendedName>
</protein>
<reference evidence="2 3" key="1">
    <citation type="submission" date="2015-12" db="EMBL/GenBank/DDBJ databases">
        <title>Draft genome sequence of Acidibacillus ferrooxidans ITV001, isolated from a chalcopyrite acid mine drainage site in Brazil.</title>
        <authorList>
            <person name="Dall'Agnol H."/>
            <person name="Nancucheo I."/>
            <person name="Johnson B."/>
            <person name="Oliveira R."/>
            <person name="Leite L."/>
            <person name="Pylro V."/>
            <person name="Nunes G.L."/>
            <person name="Tzotzos G."/>
            <person name="Fernandes G.R."/>
            <person name="Dutra J."/>
            <person name="Orellana S.C."/>
            <person name="Oliveira G."/>
        </authorList>
    </citation>
    <scope>NUCLEOTIDE SEQUENCE [LARGE SCALE GENOMIC DNA]</scope>
    <source>
        <strain evidence="3">ITV01</strain>
    </source>
</reference>
<dbReference type="InterPro" id="IPR051910">
    <property type="entry name" value="ComF/GntX_DNA_util-trans"/>
</dbReference>
<dbReference type="PANTHER" id="PTHR47505">
    <property type="entry name" value="DNA UTILIZATION PROTEIN YHGH"/>
    <property type="match status" value="1"/>
</dbReference>
<evidence type="ECO:0000313" key="2">
    <source>
        <dbReference type="EMBL" id="KUO95704.1"/>
    </source>
</evidence>
<proteinExistence type="inferred from homology"/>
<evidence type="ECO:0000256" key="1">
    <source>
        <dbReference type="ARBA" id="ARBA00008007"/>
    </source>
</evidence>